<feature type="repeat" description="TPR" evidence="1">
    <location>
        <begin position="70"/>
        <end position="103"/>
    </location>
</feature>
<dbReference type="Pfam" id="PF13176">
    <property type="entry name" value="TPR_7"/>
    <property type="match status" value="1"/>
</dbReference>
<evidence type="ECO:0000256" key="1">
    <source>
        <dbReference type="PROSITE-ProRule" id="PRU00339"/>
    </source>
</evidence>
<dbReference type="PROSITE" id="PS50005">
    <property type="entry name" value="TPR"/>
    <property type="match status" value="1"/>
</dbReference>
<dbReference type="Proteomes" id="UP000249746">
    <property type="component" value="Unassembled WGS sequence"/>
</dbReference>
<dbReference type="SUPFAM" id="SSF48452">
    <property type="entry name" value="TPR-like"/>
    <property type="match status" value="1"/>
</dbReference>
<dbReference type="AlphaFoldDB" id="A0A2W6MXB6"/>
<evidence type="ECO:0000313" key="4">
    <source>
        <dbReference type="Proteomes" id="UP000249746"/>
    </source>
</evidence>
<dbReference type="OrthoDB" id="5362770at2"/>
<keyword evidence="2" id="KW-1133">Transmembrane helix</keyword>
<name>A0A2W6MXB6_9HELI</name>
<keyword evidence="4" id="KW-1185">Reference proteome</keyword>
<evidence type="ECO:0000313" key="3">
    <source>
        <dbReference type="EMBL" id="PZT48609.1"/>
    </source>
</evidence>
<evidence type="ECO:0000256" key="2">
    <source>
        <dbReference type="SAM" id="Phobius"/>
    </source>
</evidence>
<dbReference type="InterPro" id="IPR011990">
    <property type="entry name" value="TPR-like_helical_dom_sf"/>
</dbReference>
<comment type="caution">
    <text evidence="3">The sequence shown here is derived from an EMBL/GenBank/DDBJ whole genome shotgun (WGS) entry which is preliminary data.</text>
</comment>
<organism evidence="3 4">
    <name type="scientific">Helicobacter valdiviensis</name>
    <dbReference type="NCBI Taxonomy" id="1458358"/>
    <lineage>
        <taxon>Bacteria</taxon>
        <taxon>Pseudomonadati</taxon>
        <taxon>Campylobacterota</taxon>
        <taxon>Epsilonproteobacteria</taxon>
        <taxon>Campylobacterales</taxon>
        <taxon>Helicobacteraceae</taxon>
        <taxon>Helicobacter</taxon>
    </lineage>
</organism>
<dbReference type="InterPro" id="IPR019734">
    <property type="entry name" value="TPR_rpt"/>
</dbReference>
<accession>A0A2W6MXB6</accession>
<dbReference type="RefSeq" id="WP_111229330.1">
    <property type="nucleotide sequence ID" value="NZ_NBIU01000005.1"/>
</dbReference>
<keyword evidence="1" id="KW-0802">TPR repeat</keyword>
<gene>
    <name evidence="3" type="ORF">B6S12_02925</name>
</gene>
<keyword evidence="2" id="KW-0812">Transmembrane</keyword>
<sequence length="348" mass="41039">MFWEIDYRDPLFGIIVFIFLVGIASLIGYYWNYFASKKRKSALIKFMQNYDYVGFDEEAKEFLALSSNPTSSILFMANMYQKSGNYEKAIRLYTTLLEYTKNPLDKVPILEYLGEAYYKAGFLKRSKEIFLEILRYYPRMGNILEKLIKIQEELGEYQEALNSTDCLEELKGDTKLQSAYLKSKILILQAKNLNSPLKKLLMLLKQEPQLLRLILSFLKDFYPREFWEIVFNLKEEDILDILDILWNIPLQDLPKIPQTHNLLNSIYEAKGYFALTPNKKATFELEVLCLLKEKQNFQGDLAFHYFCQECKGSSPLFFERCPHCGKLLSMHVRNFLKEKKHEMGYSFL</sequence>
<keyword evidence="2" id="KW-0472">Membrane</keyword>
<dbReference type="EMBL" id="NBIU01000005">
    <property type="protein sequence ID" value="PZT48609.1"/>
    <property type="molecule type" value="Genomic_DNA"/>
</dbReference>
<dbReference type="Gene3D" id="1.25.40.10">
    <property type="entry name" value="Tetratricopeptide repeat domain"/>
    <property type="match status" value="1"/>
</dbReference>
<feature type="transmembrane region" description="Helical" evidence="2">
    <location>
        <begin position="12"/>
        <end position="31"/>
    </location>
</feature>
<proteinExistence type="predicted"/>
<protein>
    <submittedName>
        <fullName evidence="3">Tetratricopeptide repeat protein</fullName>
    </submittedName>
</protein>
<reference evidence="3 4" key="1">
    <citation type="submission" date="2017-03" db="EMBL/GenBank/DDBJ databases">
        <title>Genomic and clinical evidence uncovers the enterohepatic species Helicobacter valdiviensis as a potential human intestinal pathogen.</title>
        <authorList>
            <person name="Fresia P."/>
            <person name="Jara R."/>
            <person name="Sierra R."/>
            <person name="Ferres I."/>
            <person name="Greif G."/>
            <person name="Iraola G."/>
            <person name="Collado L."/>
        </authorList>
    </citation>
    <scope>NUCLEOTIDE SEQUENCE [LARGE SCALE GENOMIC DNA]</scope>
    <source>
        <strain evidence="3 4">WBE14</strain>
    </source>
</reference>